<dbReference type="EMBL" id="QFWV02000004">
    <property type="protein sequence ID" value="RKF07705.1"/>
    <property type="molecule type" value="Genomic_DNA"/>
</dbReference>
<accession>A0A3A8ACW8</accession>
<proteinExistence type="predicted"/>
<reference evidence="1 2" key="1">
    <citation type="journal article" date="2018" name="Int. J. Syst. Bacteriol.">
        <title>Oceaniradius stylonemae gen. nov., sp. nov., isolated from a red alga, Stylonema cornu-cervi.</title>
        <authorList>
            <person name="Jeong S."/>
        </authorList>
    </citation>
    <scope>NUCLEOTIDE SEQUENCE [LARGE SCALE GENOMIC DNA]</scope>
    <source>
        <strain evidence="1 2">StC1</strain>
    </source>
</reference>
<evidence type="ECO:0008006" key="3">
    <source>
        <dbReference type="Google" id="ProtNLM"/>
    </source>
</evidence>
<sequence>MIESSATPTYLKALEYAVKERPGPGLLALNAGVSPGLTNVMAAALKRRFPDTRSADIVIEIGMGRHHGNAATRWTFASMGADYPAWHEGNETRVRPGALSRKVRFEGDRSARLALGFGFSDQIAIGRQLNLGGAWTFLAVDPPWVTRAIQATLRAGLGAVLAGQAGRLTDLFARGPTMGRSGTRLLVEGHDDAGSVSGRIEIHTGSQAAATAAMLALAVRSVLEIDASGIGQFNDLVTLGDAVAALKTAAPETRVFGRGD</sequence>
<comment type="caution">
    <text evidence="1">The sequence shown here is derived from an EMBL/GenBank/DDBJ whole genome shotgun (WGS) entry which is preliminary data.</text>
</comment>
<keyword evidence="2" id="KW-1185">Reference proteome</keyword>
<evidence type="ECO:0000313" key="2">
    <source>
        <dbReference type="Proteomes" id="UP000246132"/>
    </source>
</evidence>
<dbReference type="Proteomes" id="UP000246132">
    <property type="component" value="Unassembled WGS sequence"/>
</dbReference>
<organism evidence="1 2">
    <name type="scientific">Oceaniradius stylonematis</name>
    <dbReference type="NCBI Taxonomy" id="2184161"/>
    <lineage>
        <taxon>Bacteria</taxon>
        <taxon>Pseudomonadati</taxon>
        <taxon>Pseudomonadota</taxon>
        <taxon>Alphaproteobacteria</taxon>
        <taxon>Hyphomicrobiales</taxon>
        <taxon>Ahrensiaceae</taxon>
        <taxon>Oceaniradius</taxon>
    </lineage>
</organism>
<protein>
    <recommendedName>
        <fullName evidence="3">Saccharopine dehydrogenase</fullName>
    </recommendedName>
</protein>
<evidence type="ECO:0000313" key="1">
    <source>
        <dbReference type="EMBL" id="RKF07705.1"/>
    </source>
</evidence>
<dbReference type="AlphaFoldDB" id="A0A3A8ACW8"/>
<gene>
    <name evidence="1" type="ORF">DEM25_008095</name>
</gene>
<name>A0A3A8ACW8_9HYPH</name>